<dbReference type="InterPro" id="IPR016181">
    <property type="entry name" value="Acyl_CoA_acyltransferase"/>
</dbReference>
<dbReference type="AlphaFoldDB" id="A0A3S4USU8"/>
<dbReference type="GO" id="GO:0016747">
    <property type="term" value="F:acyltransferase activity, transferring groups other than amino-acyl groups"/>
    <property type="evidence" value="ECO:0007669"/>
    <property type="project" value="InterPro"/>
</dbReference>
<dbReference type="InterPro" id="IPR000182">
    <property type="entry name" value="GNAT_dom"/>
</dbReference>
<dbReference type="Gene3D" id="3.40.630.30">
    <property type="match status" value="1"/>
</dbReference>
<evidence type="ECO:0000313" key="5">
    <source>
        <dbReference type="Proteomes" id="UP000270036"/>
    </source>
</evidence>
<sequence length="155" mass="18346">MKITRTTKLSTEERSQVLALWNSQYPVKLAYHSLAYFDVYLQNLTDLTYYLWKDNESNILGWASTFTRDDEKWFAIILTETLQGKGFGRKMLDELKQHEPVLNGWVIDHDNDIKKNGEFYKSPLKFYVKCDFNILADQRIELEKISAVKIKWTKP</sequence>
<organism evidence="3 5">
    <name type="scientific">Kaistella antarctica</name>
    <dbReference type="NCBI Taxonomy" id="266748"/>
    <lineage>
        <taxon>Bacteria</taxon>
        <taxon>Pseudomonadati</taxon>
        <taxon>Bacteroidota</taxon>
        <taxon>Flavobacteriia</taxon>
        <taxon>Flavobacteriales</taxon>
        <taxon>Weeksellaceae</taxon>
        <taxon>Chryseobacterium group</taxon>
        <taxon>Kaistella</taxon>
    </lineage>
</organism>
<feature type="domain" description="N-acetyltransferase" evidence="1">
    <location>
        <begin position="4"/>
        <end position="155"/>
    </location>
</feature>
<evidence type="ECO:0000313" key="4">
    <source>
        <dbReference type="Proteomes" id="UP000028349"/>
    </source>
</evidence>
<dbReference type="Proteomes" id="UP000028349">
    <property type="component" value="Unassembled WGS sequence"/>
</dbReference>
<dbReference type="OrthoDB" id="1073140at2"/>
<proteinExistence type="predicted"/>
<dbReference type="Pfam" id="PF00583">
    <property type="entry name" value="Acetyltransf_1"/>
    <property type="match status" value="1"/>
</dbReference>
<dbReference type="RefSeq" id="WP_034719936.1">
    <property type="nucleotide sequence ID" value="NZ_FOIX01000003.1"/>
</dbReference>
<dbReference type="PROSITE" id="PS51186">
    <property type="entry name" value="GNAT"/>
    <property type="match status" value="1"/>
</dbReference>
<evidence type="ECO:0000313" key="3">
    <source>
        <dbReference type="EMBL" id="VEH98878.1"/>
    </source>
</evidence>
<evidence type="ECO:0000313" key="2">
    <source>
        <dbReference type="EMBL" id="KEY19103.1"/>
    </source>
</evidence>
<dbReference type="KEGG" id="cant:NCTC13489_01216"/>
<dbReference type="STRING" id="266748.HY04_11780"/>
<dbReference type="SUPFAM" id="SSF55729">
    <property type="entry name" value="Acyl-CoA N-acyltransferases (Nat)"/>
    <property type="match status" value="1"/>
</dbReference>
<name>A0A3S4USU8_9FLAO</name>
<dbReference type="EMBL" id="JPEP01000002">
    <property type="protein sequence ID" value="KEY19103.1"/>
    <property type="molecule type" value="Genomic_DNA"/>
</dbReference>
<accession>A0A3S4USU8</accession>
<reference evidence="2 4" key="1">
    <citation type="submission" date="2014-07" db="EMBL/GenBank/DDBJ databases">
        <authorList>
            <person name="Pisani N.G."/>
            <person name="Newman J.D."/>
        </authorList>
    </citation>
    <scope>NUCLEOTIDE SEQUENCE [LARGE SCALE GENOMIC DNA]</scope>
    <source>
        <strain evidence="2 4">LMG 24720</strain>
    </source>
</reference>
<keyword evidence="4" id="KW-1185">Reference proteome</keyword>
<protein>
    <recommendedName>
        <fullName evidence="1">N-acetyltransferase domain-containing protein</fullName>
    </recommendedName>
</protein>
<reference evidence="3 5" key="2">
    <citation type="submission" date="2018-12" db="EMBL/GenBank/DDBJ databases">
        <authorList>
            <consortium name="Pathogen Informatics"/>
        </authorList>
    </citation>
    <scope>NUCLEOTIDE SEQUENCE [LARGE SCALE GENOMIC DNA]</scope>
    <source>
        <strain evidence="3 5">NCTC13489</strain>
    </source>
</reference>
<dbReference type="Proteomes" id="UP000270036">
    <property type="component" value="Chromosome"/>
</dbReference>
<evidence type="ECO:0000259" key="1">
    <source>
        <dbReference type="PROSITE" id="PS51186"/>
    </source>
</evidence>
<dbReference type="EMBL" id="LR134441">
    <property type="protein sequence ID" value="VEH98878.1"/>
    <property type="molecule type" value="Genomic_DNA"/>
</dbReference>
<gene>
    <name evidence="2" type="ORF">HY04_11780</name>
    <name evidence="3" type="ORF">NCTC13489_01216</name>
</gene>